<gene>
    <name evidence="5" type="ORF">HAX54_008028</name>
</gene>
<dbReference type="PANTHER" id="PTHR31717:SF142">
    <property type="entry name" value="B-BOX DOMAIN PROTEIN 30-RELATED"/>
    <property type="match status" value="1"/>
</dbReference>
<proteinExistence type="predicted"/>
<protein>
    <recommendedName>
        <fullName evidence="4">B box-type domain-containing protein</fullName>
    </recommendedName>
</protein>
<organism evidence="5 6">
    <name type="scientific">Datura stramonium</name>
    <name type="common">Jimsonweed</name>
    <name type="synonym">Common thornapple</name>
    <dbReference type="NCBI Taxonomy" id="4076"/>
    <lineage>
        <taxon>Eukaryota</taxon>
        <taxon>Viridiplantae</taxon>
        <taxon>Streptophyta</taxon>
        <taxon>Embryophyta</taxon>
        <taxon>Tracheophyta</taxon>
        <taxon>Spermatophyta</taxon>
        <taxon>Magnoliopsida</taxon>
        <taxon>eudicotyledons</taxon>
        <taxon>Gunneridae</taxon>
        <taxon>Pentapetalae</taxon>
        <taxon>asterids</taxon>
        <taxon>lamiids</taxon>
        <taxon>Solanales</taxon>
        <taxon>Solanaceae</taxon>
        <taxon>Solanoideae</taxon>
        <taxon>Datureae</taxon>
        <taxon>Datura</taxon>
    </lineage>
</organism>
<evidence type="ECO:0000256" key="2">
    <source>
        <dbReference type="ARBA" id="ARBA00022771"/>
    </source>
</evidence>
<name>A0ABS8TDD4_DATST</name>
<dbReference type="CDD" id="cd19821">
    <property type="entry name" value="Bbox1_BBX-like"/>
    <property type="match status" value="1"/>
</dbReference>
<dbReference type="SMART" id="SM00336">
    <property type="entry name" value="BBOX"/>
    <property type="match status" value="1"/>
</dbReference>
<sequence>MCRGRRENEEKTEQANIATVSSCELCKSEAFVYCQADDAFLCRKCDKLVHGANFLAQRHIRCILCGFCRRLTQKYLIGVSSEVILLPRWNLDDDDDNNNNNNNSGDEDCERIVKEPFLFL</sequence>
<dbReference type="InterPro" id="IPR000315">
    <property type="entry name" value="Znf_B-box"/>
</dbReference>
<evidence type="ECO:0000256" key="1">
    <source>
        <dbReference type="ARBA" id="ARBA00022723"/>
    </source>
</evidence>
<evidence type="ECO:0000259" key="4">
    <source>
        <dbReference type="SMART" id="SM00336"/>
    </source>
</evidence>
<dbReference type="InterPro" id="IPR049808">
    <property type="entry name" value="CONSTANS-like_Bbox1"/>
</dbReference>
<dbReference type="PANTHER" id="PTHR31717">
    <property type="entry name" value="ZINC FINGER PROTEIN CONSTANS-LIKE 10"/>
    <property type="match status" value="1"/>
</dbReference>
<dbReference type="EMBL" id="JACEIK010001414">
    <property type="protein sequence ID" value="MCD7469178.1"/>
    <property type="molecule type" value="Genomic_DNA"/>
</dbReference>
<feature type="domain" description="B box-type" evidence="4">
    <location>
        <begin position="18"/>
        <end position="64"/>
    </location>
</feature>
<keyword evidence="3" id="KW-0862">Zinc</keyword>
<dbReference type="Proteomes" id="UP000823775">
    <property type="component" value="Unassembled WGS sequence"/>
</dbReference>
<evidence type="ECO:0000313" key="5">
    <source>
        <dbReference type="EMBL" id="MCD7469178.1"/>
    </source>
</evidence>
<evidence type="ECO:0000256" key="3">
    <source>
        <dbReference type="ARBA" id="ARBA00022833"/>
    </source>
</evidence>
<accession>A0ABS8TDD4</accession>
<comment type="caution">
    <text evidence="5">The sequence shown here is derived from an EMBL/GenBank/DDBJ whole genome shotgun (WGS) entry which is preliminary data.</text>
</comment>
<evidence type="ECO:0000313" key="6">
    <source>
        <dbReference type="Proteomes" id="UP000823775"/>
    </source>
</evidence>
<keyword evidence="6" id="KW-1185">Reference proteome</keyword>
<keyword evidence="2" id="KW-0863">Zinc-finger</keyword>
<keyword evidence="1" id="KW-0479">Metal-binding</keyword>
<reference evidence="5 6" key="1">
    <citation type="journal article" date="2021" name="BMC Genomics">
        <title>Datura genome reveals duplications of psychoactive alkaloid biosynthetic genes and high mutation rate following tissue culture.</title>
        <authorList>
            <person name="Rajewski A."/>
            <person name="Carter-House D."/>
            <person name="Stajich J."/>
            <person name="Litt A."/>
        </authorList>
    </citation>
    <scope>NUCLEOTIDE SEQUENCE [LARGE SCALE GENOMIC DNA]</scope>
    <source>
        <strain evidence="5">AR-01</strain>
    </source>
</reference>